<evidence type="ECO:0000313" key="1">
    <source>
        <dbReference type="EMBL" id="TCZ75482.1"/>
    </source>
</evidence>
<evidence type="ECO:0000313" key="2">
    <source>
        <dbReference type="Proteomes" id="UP000295418"/>
    </source>
</evidence>
<dbReference type="RefSeq" id="WP_132419323.1">
    <property type="nucleotide sequence ID" value="NZ_SKFG01000019.1"/>
</dbReference>
<name>A0A4V2WNH8_9BACL</name>
<dbReference type="OrthoDB" id="2905737at2"/>
<organism evidence="1 2">
    <name type="scientific">Paenibacillus albiflavus</name>
    <dbReference type="NCBI Taxonomy" id="2545760"/>
    <lineage>
        <taxon>Bacteria</taxon>
        <taxon>Bacillati</taxon>
        <taxon>Bacillota</taxon>
        <taxon>Bacilli</taxon>
        <taxon>Bacillales</taxon>
        <taxon>Paenibacillaceae</taxon>
        <taxon>Paenibacillus</taxon>
    </lineage>
</organism>
<dbReference type="Proteomes" id="UP000295418">
    <property type="component" value="Unassembled WGS sequence"/>
</dbReference>
<reference evidence="1 2" key="1">
    <citation type="submission" date="2019-03" db="EMBL/GenBank/DDBJ databases">
        <authorList>
            <person name="Kim M.K.M."/>
        </authorList>
    </citation>
    <scope>NUCLEOTIDE SEQUENCE [LARGE SCALE GENOMIC DNA]</scope>
    <source>
        <strain evidence="1 2">18JY21-1</strain>
    </source>
</reference>
<keyword evidence="2" id="KW-1185">Reference proteome</keyword>
<comment type="caution">
    <text evidence="1">The sequence shown here is derived from an EMBL/GenBank/DDBJ whole genome shotgun (WGS) entry which is preliminary data.</text>
</comment>
<dbReference type="AlphaFoldDB" id="A0A4V2WNH8"/>
<sequence>MTSVEIDQNIDFHLQQALNHLNEALNQSVAVVAQNQELQKEIGQKWGSFINSFFAAVRDSGKKNRMNLFKWISLPKFL</sequence>
<protein>
    <submittedName>
        <fullName evidence="1">Uncharacterized protein</fullName>
    </submittedName>
</protein>
<dbReference type="EMBL" id="SKFG01000019">
    <property type="protein sequence ID" value="TCZ75482.1"/>
    <property type="molecule type" value="Genomic_DNA"/>
</dbReference>
<gene>
    <name evidence="1" type="ORF">E0485_17275</name>
</gene>
<proteinExistence type="predicted"/>
<accession>A0A4V2WNH8</accession>